<dbReference type="GO" id="GO:0005524">
    <property type="term" value="F:ATP binding"/>
    <property type="evidence" value="ECO:0007669"/>
    <property type="project" value="UniProtKB-UniRule"/>
</dbReference>
<reference evidence="6 7" key="1">
    <citation type="journal article" date="2015" name="BMC Microbiol.">
        <title>Lactobacillus ruminis strains cluster according to their mammalian gut source.</title>
        <authorList>
            <person name="O' Donnell M.M."/>
            <person name="Harris H.M."/>
            <person name="Lynch D.B."/>
            <person name="Ross R.P."/>
            <person name="O'Toole P.W."/>
        </authorList>
    </citation>
    <scope>NUCLEOTIDE SEQUENCE [LARGE SCALE GENOMIC DNA]</scope>
    <source>
        <strain evidence="6 7">DPC 6832</strain>
    </source>
</reference>
<dbReference type="GO" id="GO:0016874">
    <property type="term" value="F:ligase activity"/>
    <property type="evidence" value="ECO:0007669"/>
    <property type="project" value="UniProtKB-KW"/>
</dbReference>
<evidence type="ECO:0000256" key="1">
    <source>
        <dbReference type="ARBA" id="ARBA00022598"/>
    </source>
</evidence>
<evidence type="ECO:0000256" key="2">
    <source>
        <dbReference type="ARBA" id="ARBA00022741"/>
    </source>
</evidence>
<dbReference type="PANTHER" id="PTHR43585">
    <property type="entry name" value="FUMIPYRROLE BIOSYNTHESIS PROTEIN C"/>
    <property type="match status" value="1"/>
</dbReference>
<dbReference type="AlphaFoldDB" id="A0A837DXJ6"/>
<dbReference type="Gene3D" id="3.30.470.20">
    <property type="entry name" value="ATP-grasp fold, B domain"/>
    <property type="match status" value="1"/>
</dbReference>
<evidence type="ECO:0000256" key="3">
    <source>
        <dbReference type="ARBA" id="ARBA00022840"/>
    </source>
</evidence>
<name>A0A837DXJ6_9LACO</name>
<feature type="domain" description="ATP-grasp" evidence="5">
    <location>
        <begin position="159"/>
        <end position="347"/>
    </location>
</feature>
<keyword evidence="3 4" id="KW-0067">ATP-binding</keyword>
<evidence type="ECO:0000256" key="4">
    <source>
        <dbReference type="PROSITE-ProRule" id="PRU00409"/>
    </source>
</evidence>
<keyword evidence="1" id="KW-0436">Ligase</keyword>
<dbReference type="SUPFAM" id="SSF56059">
    <property type="entry name" value="Glutathione synthetase ATP-binding domain-like"/>
    <property type="match status" value="1"/>
</dbReference>
<dbReference type="InterPro" id="IPR003806">
    <property type="entry name" value="ATP-grasp_PylC-type"/>
</dbReference>
<dbReference type="InterPro" id="IPR052032">
    <property type="entry name" value="ATP-dep_AA_Ligase"/>
</dbReference>
<proteinExistence type="predicted"/>
<dbReference type="Gene3D" id="3.40.50.20">
    <property type="match status" value="1"/>
</dbReference>
<evidence type="ECO:0000313" key="7">
    <source>
        <dbReference type="Proteomes" id="UP000031011"/>
    </source>
</evidence>
<dbReference type="PROSITE" id="PS50975">
    <property type="entry name" value="ATP_GRASP"/>
    <property type="match status" value="1"/>
</dbReference>
<dbReference type="InterPro" id="IPR011761">
    <property type="entry name" value="ATP-grasp"/>
</dbReference>
<dbReference type="EMBL" id="AWYA01000066">
    <property type="protein sequence ID" value="KIC05053.1"/>
    <property type="molecule type" value="Genomic_DNA"/>
</dbReference>
<sequence>MEVVIGSCRAWTIKHESSLDHNEKKNHHKKYRVGGYTMHVLIISPLREGYMNLCGWLDGLKSERVTILTQTKYENNMNKMLKLNNQDEFCQVKSIEAFTDDNVIWNGLKINRENKIDVVFAYTEEMILPAARLREELGINGQSVKSAKAFRDKWTMYETLCSSELSLNVPQTFKVEGIEDVLKLEDKFPVVLKPRFGAGSVDTFVIKKTDDLGDLTSKADLSNYIAQTFVEGDVYHIDALVLDNEIKYSVVSKYFNTPLCYQDQKSIASIQIEQTSKIALDLKKLTEDVLRAMPTPQSTIVHLEAFHDGKKATFLEVGSRIGGGRINQEFVYNLGIDPDKILLEHMTGHDSSNELLKEIDGKLSKRRCGFVLTAPGKGVLTKLPPQSLFDVPSKNVYDYYIYGRTGRKYDYGHSSVDAIAAVSVFGKTTDGILQELRKINEWVDFSSAYEEEDKK</sequence>
<dbReference type="InterPro" id="IPR013815">
    <property type="entry name" value="ATP_grasp_subdomain_1"/>
</dbReference>
<dbReference type="Proteomes" id="UP000031011">
    <property type="component" value="Unassembled WGS sequence"/>
</dbReference>
<protein>
    <submittedName>
        <fullName evidence="6">ATP-grasp domain-containing protein</fullName>
    </submittedName>
</protein>
<dbReference type="Gene3D" id="3.30.1490.20">
    <property type="entry name" value="ATP-grasp fold, A domain"/>
    <property type="match status" value="1"/>
</dbReference>
<dbReference type="GO" id="GO:0046872">
    <property type="term" value="F:metal ion binding"/>
    <property type="evidence" value="ECO:0007669"/>
    <property type="project" value="InterPro"/>
</dbReference>
<comment type="caution">
    <text evidence="6">The sequence shown here is derived from an EMBL/GenBank/DDBJ whole genome shotgun (WGS) entry which is preliminary data.</text>
</comment>
<accession>A0A837DXJ6</accession>
<dbReference type="PANTHER" id="PTHR43585:SF2">
    <property type="entry name" value="ATP-GRASP ENZYME FSQD"/>
    <property type="match status" value="1"/>
</dbReference>
<evidence type="ECO:0000259" key="5">
    <source>
        <dbReference type="PROSITE" id="PS50975"/>
    </source>
</evidence>
<gene>
    <name evidence="6" type="ORF">LRN_0254</name>
</gene>
<keyword evidence="2 4" id="KW-0547">Nucleotide-binding</keyword>
<organism evidence="6 7">
    <name type="scientific">Ligilactobacillus ruminis DPC 6832</name>
    <dbReference type="NCBI Taxonomy" id="1402208"/>
    <lineage>
        <taxon>Bacteria</taxon>
        <taxon>Bacillati</taxon>
        <taxon>Bacillota</taxon>
        <taxon>Bacilli</taxon>
        <taxon>Lactobacillales</taxon>
        <taxon>Lactobacillaceae</taxon>
        <taxon>Ligilactobacillus</taxon>
    </lineage>
</organism>
<dbReference type="Pfam" id="PF02655">
    <property type="entry name" value="ATP-grasp_3"/>
    <property type="match status" value="1"/>
</dbReference>
<evidence type="ECO:0000313" key="6">
    <source>
        <dbReference type="EMBL" id="KIC05053.1"/>
    </source>
</evidence>